<gene>
    <name evidence="1" type="ORF">MM415B03875_0007</name>
</gene>
<name>A0A6M3LIS3_9ZZZZ</name>
<accession>A0A6M3LIS3</accession>
<dbReference type="AlphaFoldDB" id="A0A6M3LIS3"/>
<reference evidence="1" key="1">
    <citation type="submission" date="2020-03" db="EMBL/GenBank/DDBJ databases">
        <title>The deep terrestrial virosphere.</title>
        <authorList>
            <person name="Holmfeldt K."/>
            <person name="Nilsson E."/>
            <person name="Simone D."/>
            <person name="Lopez-Fernandez M."/>
            <person name="Wu X."/>
            <person name="de Brujin I."/>
            <person name="Lundin D."/>
            <person name="Andersson A."/>
            <person name="Bertilsson S."/>
            <person name="Dopson M."/>
        </authorList>
    </citation>
    <scope>NUCLEOTIDE SEQUENCE</scope>
    <source>
        <strain evidence="1">MM415B03875</strain>
    </source>
</reference>
<proteinExistence type="predicted"/>
<protein>
    <submittedName>
        <fullName evidence="1">Uncharacterized protein</fullName>
    </submittedName>
</protein>
<sequence>MIDYVKPRSQYTYRCKVCGFECRKSLIPGSSVPVTKTGDYGSNGTPAPETFADEMYEATTISFTDADPDYLSDSLYRFGEKGFAPGMTIRIATTSTTNDGDYTIGDLGVTRGQITLSTADSLDTEDAATAGTVTISRVIYSPNISAGCPFCGSLASR</sequence>
<dbReference type="EMBL" id="MT143227">
    <property type="protein sequence ID" value="QJA94383.1"/>
    <property type="molecule type" value="Genomic_DNA"/>
</dbReference>
<organism evidence="1">
    <name type="scientific">viral metagenome</name>
    <dbReference type="NCBI Taxonomy" id="1070528"/>
    <lineage>
        <taxon>unclassified sequences</taxon>
        <taxon>metagenomes</taxon>
        <taxon>organismal metagenomes</taxon>
    </lineage>
</organism>
<evidence type="ECO:0000313" key="1">
    <source>
        <dbReference type="EMBL" id="QJA94383.1"/>
    </source>
</evidence>